<proteinExistence type="predicted"/>
<dbReference type="OrthoDB" id="2447884at2759"/>
<dbReference type="Gene3D" id="1.10.10.2210">
    <property type="match status" value="1"/>
</dbReference>
<gene>
    <name evidence="4" type="ORF">RCL2_000355800</name>
</gene>
<dbReference type="GO" id="GO:0003964">
    <property type="term" value="F:RNA-directed DNA polymerase activity"/>
    <property type="evidence" value="ECO:0007669"/>
    <property type="project" value="UniProtKB-KW"/>
</dbReference>
<dbReference type="EMBL" id="BLAL01000019">
    <property type="protein sequence ID" value="GES76151.1"/>
    <property type="molecule type" value="Genomic_DNA"/>
</dbReference>
<protein>
    <submittedName>
        <fullName evidence="4">Reverse transcriptase (RNA-dependent DNA polymerase) domain-containing protein</fullName>
    </submittedName>
</protein>
<evidence type="ECO:0000313" key="5">
    <source>
        <dbReference type="Proteomes" id="UP000615446"/>
    </source>
</evidence>
<evidence type="ECO:0000256" key="1">
    <source>
        <dbReference type="SAM" id="Coils"/>
    </source>
</evidence>
<comment type="caution">
    <text evidence="4">The sequence shown here is derived from an EMBL/GenBank/DDBJ whole genome shotgun (WGS) entry which is preliminary data.</text>
</comment>
<dbReference type="PROSITE" id="PS50878">
    <property type="entry name" value="RT_POL"/>
    <property type="match status" value="1"/>
</dbReference>
<feature type="compositionally biased region" description="Basic and acidic residues" evidence="2">
    <location>
        <begin position="358"/>
        <end position="378"/>
    </location>
</feature>
<feature type="region of interest" description="Disordered" evidence="2">
    <location>
        <begin position="353"/>
        <end position="401"/>
    </location>
</feature>
<accession>A0A8H3KXJ6</accession>
<dbReference type="Proteomes" id="UP000615446">
    <property type="component" value="Unassembled WGS sequence"/>
</dbReference>
<dbReference type="InterPro" id="IPR000477">
    <property type="entry name" value="RT_dom"/>
</dbReference>
<evidence type="ECO:0000259" key="3">
    <source>
        <dbReference type="PROSITE" id="PS50878"/>
    </source>
</evidence>
<name>A0A8H3KXJ6_9GLOM</name>
<keyword evidence="4" id="KW-0548">Nucleotidyltransferase</keyword>
<organism evidence="4 5">
    <name type="scientific">Rhizophagus clarus</name>
    <dbReference type="NCBI Taxonomy" id="94130"/>
    <lineage>
        <taxon>Eukaryota</taxon>
        <taxon>Fungi</taxon>
        <taxon>Fungi incertae sedis</taxon>
        <taxon>Mucoromycota</taxon>
        <taxon>Glomeromycotina</taxon>
        <taxon>Glomeromycetes</taxon>
        <taxon>Glomerales</taxon>
        <taxon>Glomeraceae</taxon>
        <taxon>Rhizophagus</taxon>
    </lineage>
</organism>
<dbReference type="InterPro" id="IPR043502">
    <property type="entry name" value="DNA/RNA_pol_sf"/>
</dbReference>
<evidence type="ECO:0000256" key="2">
    <source>
        <dbReference type="SAM" id="MobiDB-lite"/>
    </source>
</evidence>
<feature type="domain" description="Reverse transcriptase" evidence="3">
    <location>
        <begin position="603"/>
        <end position="841"/>
    </location>
</feature>
<dbReference type="Gene3D" id="3.10.10.20">
    <property type="match status" value="1"/>
</dbReference>
<dbReference type="SUPFAM" id="SSF56672">
    <property type="entry name" value="DNA/RNA polymerases"/>
    <property type="match status" value="1"/>
</dbReference>
<keyword evidence="4" id="KW-0808">Transferase</keyword>
<keyword evidence="4" id="KW-0695">RNA-directed DNA polymerase</keyword>
<feature type="coiled-coil region" evidence="1">
    <location>
        <begin position="173"/>
        <end position="234"/>
    </location>
</feature>
<dbReference type="AlphaFoldDB" id="A0A8H3KXJ6"/>
<sequence length="1020" mass="116209">MEQAQGSQNTQQPAAPVSLSKEQLLEQAFNALYNGNADTIAQGFAAQELKRLVDENQKLFRTVASLSDEVDGLKRATFARAAENFSKSRSTSPNLDAIFQPSDEEQPMVIDKPLRPKLPVKKAGNELLQNTKAMKSAARNLVSRLARLRTRLVKLNGSTTGPAMKKFYQFRLISEDSSELKIYEENKKDLDEKIGRAVLETLKKDVAEQIQAVKSTLNETAPKLTKELEELRDQVLQNPDLSVTEKETVKDKWKTNIDYNIDWLNAEILKLQTSQVPKVSKGDSALSDYLTAVICHVYSNNTIVSLQQKIGTPQTQVTPVLQYGQEKNVNAESQEEEGRRFILKGFEKTKGTIKRNHQKIEGRSRQQKSQVDRSRWQEEASCSNSTPKQVGKSTEKGRKAQAEKYSKRVFVNVASQQAIKIPSYVFSTLNLGANFQLISSPSLKDRQESWQGVKTQIQEIAESNNNFIDRDNFDVIIDAVQAVMINDPNYFNKNIASNKSFKQAVKFNKLVKNVFDFLNDNELMCILADKNLGLTIIDKSWYIKNMQTHFARKEVFDLVATDRFDVTELHASALLQSKLRVHCSMTTSLELTAAVIDPHATQLPQAYGLIKLHKSPYKLRIITPVTQWINVKAAVEVTKRLGDYVKLFNHVLTNSSELVRELDGHLAYDFILASFDVSDMYNSIGQADVLSVLQNLAHDYGWWTPKTDLWWKSTIALIEFVFETSYVGFGGHVFKQKRGLPMGSPMSPVLANLYMAGFEDAILQSMNELGVNYYRYLDDIFMIMSNQTDFFSNDLERHKRLSQLGEIIEIITTATAGSIKFEQTGRALFPGEYVEYLDLKIWIRKNTMAYRNKVIQFELFDKPTNLHIYTDPSTFYPFSYVYNWIQGENIRLIRNSSSSTDYDRSLKEFRKFLVRRKYSEELIDRFVSLNYYGDRNELLDGAKPHKTRENKDKELGNNRYISVRNSGSRPLLTSAIHVVDNFVSSLNILNTRLVPVVQKGKSIVSVMNQAKKNLSGYNPK</sequence>
<reference evidence="4" key="1">
    <citation type="submission" date="2019-10" db="EMBL/GenBank/DDBJ databases">
        <title>Conservation and host-specific expression of non-tandemly repeated heterogenous ribosome RNA gene in arbuscular mycorrhizal fungi.</title>
        <authorList>
            <person name="Maeda T."/>
            <person name="Kobayashi Y."/>
            <person name="Nakagawa T."/>
            <person name="Ezawa T."/>
            <person name="Yamaguchi K."/>
            <person name="Bino T."/>
            <person name="Nishimoto Y."/>
            <person name="Shigenobu S."/>
            <person name="Kawaguchi M."/>
        </authorList>
    </citation>
    <scope>NUCLEOTIDE SEQUENCE</scope>
    <source>
        <strain evidence="4">HR1</strain>
    </source>
</reference>
<feature type="compositionally biased region" description="Polar residues" evidence="2">
    <location>
        <begin position="380"/>
        <end position="392"/>
    </location>
</feature>
<evidence type="ECO:0000313" key="4">
    <source>
        <dbReference type="EMBL" id="GES76151.1"/>
    </source>
</evidence>
<keyword evidence="1" id="KW-0175">Coiled coil</keyword>
<dbReference type="Gene3D" id="3.30.70.2630">
    <property type="match status" value="1"/>
</dbReference>
<dbReference type="PANTHER" id="PTHR21301">
    <property type="entry name" value="REVERSE TRANSCRIPTASE"/>
    <property type="match status" value="1"/>
</dbReference>
<dbReference type="Pfam" id="PF00078">
    <property type="entry name" value="RVT_1"/>
    <property type="match status" value="1"/>
</dbReference>
<dbReference type="PANTHER" id="PTHR21301:SF10">
    <property type="entry name" value="REVERSE TRANSCRIPTASE DOMAIN-CONTAINING PROTEIN"/>
    <property type="match status" value="1"/>
</dbReference>